<feature type="repeat" description="TPR" evidence="7">
    <location>
        <begin position="505"/>
        <end position="538"/>
    </location>
</feature>
<dbReference type="EMBL" id="BTCM01000005">
    <property type="protein sequence ID" value="GMK58445.1"/>
    <property type="molecule type" value="Genomic_DNA"/>
</dbReference>
<feature type="repeat" description="TPR" evidence="7">
    <location>
        <begin position="471"/>
        <end position="504"/>
    </location>
</feature>
<dbReference type="GO" id="GO:0016567">
    <property type="term" value="P:protein ubiquitination"/>
    <property type="evidence" value="ECO:0007669"/>
    <property type="project" value="TreeGrafter"/>
</dbReference>
<keyword evidence="6" id="KW-0131">Cell cycle</keyword>
<keyword evidence="10" id="KW-1185">Reference proteome</keyword>
<keyword evidence="2" id="KW-0677">Repeat</keyword>
<evidence type="ECO:0000313" key="9">
    <source>
        <dbReference type="EMBL" id="GMK58445.1"/>
    </source>
</evidence>
<evidence type="ECO:0000256" key="2">
    <source>
        <dbReference type="ARBA" id="ARBA00022737"/>
    </source>
</evidence>
<dbReference type="InterPro" id="IPR011990">
    <property type="entry name" value="TPR-like_helical_dom_sf"/>
</dbReference>
<dbReference type="GO" id="GO:0045842">
    <property type="term" value="P:positive regulation of mitotic metaphase/anaphase transition"/>
    <property type="evidence" value="ECO:0007669"/>
    <property type="project" value="TreeGrafter"/>
</dbReference>
<accession>A0AAD3YCS7</accession>
<feature type="repeat" description="TPR" evidence="7">
    <location>
        <begin position="362"/>
        <end position="395"/>
    </location>
</feature>
<dbReference type="Pfam" id="PF13432">
    <property type="entry name" value="TPR_16"/>
    <property type="match status" value="1"/>
</dbReference>
<protein>
    <recommendedName>
        <fullName evidence="11">TPR-like protein</fullName>
    </recommendedName>
</protein>
<dbReference type="GO" id="GO:0051301">
    <property type="term" value="P:cell division"/>
    <property type="evidence" value="ECO:0007669"/>
    <property type="project" value="UniProtKB-KW"/>
</dbReference>
<dbReference type="AlphaFoldDB" id="A0AAD3YCS7"/>
<evidence type="ECO:0000256" key="7">
    <source>
        <dbReference type="PROSITE-ProRule" id="PRU00339"/>
    </source>
</evidence>
<dbReference type="PANTHER" id="PTHR12558">
    <property type="entry name" value="CELL DIVISION CYCLE 16,23,27"/>
    <property type="match status" value="1"/>
</dbReference>
<dbReference type="Gene3D" id="1.25.40.10">
    <property type="entry name" value="Tetratricopeptide repeat domain"/>
    <property type="match status" value="1"/>
</dbReference>
<evidence type="ECO:0000256" key="1">
    <source>
        <dbReference type="ARBA" id="ARBA00022618"/>
    </source>
</evidence>
<feature type="region of interest" description="Disordered" evidence="8">
    <location>
        <begin position="77"/>
        <end position="96"/>
    </location>
</feature>
<reference evidence="9" key="2">
    <citation type="submission" date="2023-06" db="EMBL/GenBank/DDBJ databases">
        <authorList>
            <person name="Kobayashi Y."/>
            <person name="Kayamori A."/>
            <person name="Aoki K."/>
            <person name="Shiwa Y."/>
            <person name="Fujita N."/>
            <person name="Sugita T."/>
            <person name="Iwasaki W."/>
            <person name="Tanaka N."/>
            <person name="Takashima M."/>
        </authorList>
    </citation>
    <scope>NUCLEOTIDE SEQUENCE</scope>
    <source>
        <strain evidence="9">HIS016</strain>
    </source>
</reference>
<dbReference type="SUPFAM" id="SSF48452">
    <property type="entry name" value="TPR-like"/>
    <property type="match status" value="2"/>
</dbReference>
<dbReference type="Pfam" id="PF13181">
    <property type="entry name" value="TPR_8"/>
    <property type="match status" value="1"/>
</dbReference>
<keyword evidence="4" id="KW-0833">Ubl conjugation pathway</keyword>
<dbReference type="SMART" id="SM00028">
    <property type="entry name" value="TPR"/>
    <property type="match status" value="8"/>
</dbReference>
<keyword evidence="3" id="KW-0498">Mitosis</keyword>
<evidence type="ECO:0000256" key="8">
    <source>
        <dbReference type="SAM" id="MobiDB-lite"/>
    </source>
</evidence>
<evidence type="ECO:0000256" key="6">
    <source>
        <dbReference type="ARBA" id="ARBA00023306"/>
    </source>
</evidence>
<dbReference type="Pfam" id="PF12895">
    <property type="entry name" value="ANAPC3"/>
    <property type="match status" value="1"/>
</dbReference>
<evidence type="ECO:0000256" key="5">
    <source>
        <dbReference type="ARBA" id="ARBA00022803"/>
    </source>
</evidence>
<proteinExistence type="predicted"/>
<keyword evidence="1" id="KW-0132">Cell division</keyword>
<evidence type="ECO:0000313" key="10">
    <source>
        <dbReference type="Proteomes" id="UP001222932"/>
    </source>
</evidence>
<reference evidence="9" key="1">
    <citation type="journal article" date="2023" name="BMC Genomics">
        <title>Chromosome-level genome assemblies of Cutaneotrichosporon spp. (Trichosporonales, Basidiomycota) reveal imbalanced evolution between nucleotide sequences and chromosome synteny.</title>
        <authorList>
            <person name="Kobayashi Y."/>
            <person name="Kayamori A."/>
            <person name="Aoki K."/>
            <person name="Shiwa Y."/>
            <person name="Matsutani M."/>
            <person name="Fujita N."/>
            <person name="Sugita T."/>
            <person name="Iwasaki W."/>
            <person name="Tanaka N."/>
            <person name="Takashima M."/>
        </authorList>
    </citation>
    <scope>NUCLEOTIDE SEQUENCE</scope>
    <source>
        <strain evidence="9">HIS016</strain>
    </source>
</reference>
<dbReference type="PROSITE" id="PS50293">
    <property type="entry name" value="TPR_REGION"/>
    <property type="match status" value="1"/>
</dbReference>
<keyword evidence="5 7" id="KW-0802">TPR repeat</keyword>
<dbReference type="Pfam" id="PF00515">
    <property type="entry name" value="TPR_1"/>
    <property type="match status" value="1"/>
</dbReference>
<dbReference type="GO" id="GO:0005680">
    <property type="term" value="C:anaphase-promoting complex"/>
    <property type="evidence" value="ECO:0007669"/>
    <property type="project" value="UniProtKB-ARBA"/>
</dbReference>
<evidence type="ECO:0000256" key="3">
    <source>
        <dbReference type="ARBA" id="ARBA00022776"/>
    </source>
</evidence>
<dbReference type="Proteomes" id="UP001222932">
    <property type="component" value="Unassembled WGS sequence"/>
</dbReference>
<dbReference type="PANTHER" id="PTHR12558:SF9">
    <property type="entry name" value="CELL DIVISION CYCLE PROTEIN 16 HOMOLOG"/>
    <property type="match status" value="1"/>
</dbReference>
<gene>
    <name evidence="9" type="primary">cut9</name>
    <name evidence="9" type="ORF">CspeluHIS016_0504770</name>
</gene>
<name>A0AAD3YCS7_9TREE</name>
<dbReference type="PROSITE" id="PS50005">
    <property type="entry name" value="TPR"/>
    <property type="match status" value="3"/>
</dbReference>
<organism evidence="9 10">
    <name type="scientific">Cutaneotrichosporon spelunceum</name>
    <dbReference type="NCBI Taxonomy" id="1672016"/>
    <lineage>
        <taxon>Eukaryota</taxon>
        <taxon>Fungi</taxon>
        <taxon>Dikarya</taxon>
        <taxon>Basidiomycota</taxon>
        <taxon>Agaricomycotina</taxon>
        <taxon>Tremellomycetes</taxon>
        <taxon>Trichosporonales</taxon>
        <taxon>Trichosporonaceae</taxon>
        <taxon>Cutaneotrichosporon</taxon>
    </lineage>
</organism>
<dbReference type="GO" id="GO:0031145">
    <property type="term" value="P:anaphase-promoting complex-dependent catabolic process"/>
    <property type="evidence" value="ECO:0007669"/>
    <property type="project" value="TreeGrafter"/>
</dbReference>
<sequence length="660" mass="73676">MDDSDSWTMIDSMRIWRADAMTHHLYETAAFWANKVLDWTGDANDAFWLAQAYYHMRHFVRAERLLTEALPTPKALDLDKGKQKTSDNYGSADKGERKAPIREHLACRLLAAQCLMEQEQYVDALEMLGVQSSFGETDAASRPSTDEGIKVFSSMCYLRGLLHLRVSSPIEAKESFMEALTLDVKNYDAFHELINGQMMKPGEEWEFINTLAYQSQLSDEEAAFVRLMYISKLRKESHVKDISAAGRQLATRYGLAENSDVLVGIAADLFANYKWEECYAVTSKILRKVPGHSEALTLQVACMHHIPHLHSSIYALAHSLVRTEPHEATTWWAVGMWYYSGQRWADARRYFSKANLIDQRFGPAWIAFAHSYRQEGEHDQAITAYSTAARNFPGSHLPYLFIGMSYLQLSLSELAEEYLATAASYDSTDPLLLNELGVAAYNREDYLSAIEYFEAALAGAAKMQGSSEPWAATHNNMGHALRNLGRYGEAKKHYATAIRLNPTDATAYASQGMISQFLGDVRGAIRLYHQALAILPQEPVATILLEMALTEQVRTLDPTTLPGLPDAIVDKDLDPFNVAKGNPVFGPLPIEAEPLTLEEAGDASEFSVLGSSTRTVMRHIHSDDTASMSMSMSMSMAASHRLPPDASIMDESSVMDIEED</sequence>
<evidence type="ECO:0000256" key="4">
    <source>
        <dbReference type="ARBA" id="ARBA00022786"/>
    </source>
</evidence>
<dbReference type="InterPro" id="IPR019734">
    <property type="entry name" value="TPR_rpt"/>
</dbReference>
<evidence type="ECO:0008006" key="11">
    <source>
        <dbReference type="Google" id="ProtNLM"/>
    </source>
</evidence>
<dbReference type="GO" id="GO:0005737">
    <property type="term" value="C:cytoplasm"/>
    <property type="evidence" value="ECO:0007669"/>
    <property type="project" value="TreeGrafter"/>
</dbReference>
<comment type="caution">
    <text evidence="9">The sequence shown here is derived from an EMBL/GenBank/DDBJ whole genome shotgun (WGS) entry which is preliminary data.</text>
</comment>